<name>A0A9P4HZU4_9PEZI</name>
<evidence type="ECO:0000313" key="1">
    <source>
        <dbReference type="EMBL" id="KAF2090150.1"/>
    </source>
</evidence>
<dbReference type="Proteomes" id="UP000799776">
    <property type="component" value="Unassembled WGS sequence"/>
</dbReference>
<dbReference type="AlphaFoldDB" id="A0A9P4HZU4"/>
<evidence type="ECO:0008006" key="3">
    <source>
        <dbReference type="Google" id="ProtNLM"/>
    </source>
</evidence>
<dbReference type="PANTHER" id="PTHR35020">
    <property type="entry name" value="N-ACETYLGLUCOSAMINE-INDUCED PROTEIN 1"/>
    <property type="match status" value="1"/>
</dbReference>
<dbReference type="OrthoDB" id="10053431at2759"/>
<keyword evidence="2" id="KW-1185">Reference proteome</keyword>
<proteinExistence type="predicted"/>
<protein>
    <recommendedName>
        <fullName evidence="3">N-acetylglucosamine-induced protein 1</fullName>
    </recommendedName>
</protein>
<sequence length="222" mass="26071">MPHSELPYWLVNVPRDQWPAECPEFLREVSEKDRAIIGTPDSEYQAMSWAEVQEIIKTNRIDLFQRKPSELRRYRHYTWELVQKYGSIMDFVVSERLKWADLRPSGPPFSNPDDLKILCNDWPYGLDERIVHLVVWTRFEMEERAEDGDLTAKARREIDGYVDRTFCSRVGAEKVIWFRNWRSLQSVHAVPHFHVMLYDADEATVREMTGGDVPLSAKVAAL</sequence>
<dbReference type="GO" id="GO:0006044">
    <property type="term" value="P:N-acetylglucosamine metabolic process"/>
    <property type="evidence" value="ECO:0007669"/>
    <property type="project" value="TreeGrafter"/>
</dbReference>
<dbReference type="PANTHER" id="PTHR35020:SF4">
    <property type="entry name" value="N-ACETYLGLUCOSAMINE-INDUCED PROTEIN 1"/>
    <property type="match status" value="1"/>
</dbReference>
<dbReference type="InterPro" id="IPR022036">
    <property type="entry name" value="DUF3605"/>
</dbReference>
<evidence type="ECO:0000313" key="2">
    <source>
        <dbReference type="Proteomes" id="UP000799776"/>
    </source>
</evidence>
<organism evidence="1 2">
    <name type="scientific">Saccharata proteae CBS 121410</name>
    <dbReference type="NCBI Taxonomy" id="1314787"/>
    <lineage>
        <taxon>Eukaryota</taxon>
        <taxon>Fungi</taxon>
        <taxon>Dikarya</taxon>
        <taxon>Ascomycota</taxon>
        <taxon>Pezizomycotina</taxon>
        <taxon>Dothideomycetes</taxon>
        <taxon>Dothideomycetes incertae sedis</taxon>
        <taxon>Botryosphaeriales</taxon>
        <taxon>Saccharataceae</taxon>
        <taxon>Saccharata</taxon>
    </lineage>
</organism>
<gene>
    <name evidence="1" type="ORF">K490DRAFT_35476</name>
</gene>
<comment type="caution">
    <text evidence="1">The sequence shown here is derived from an EMBL/GenBank/DDBJ whole genome shotgun (WGS) entry which is preliminary data.</text>
</comment>
<dbReference type="Pfam" id="PF12239">
    <property type="entry name" value="DUF3605"/>
    <property type="match status" value="1"/>
</dbReference>
<accession>A0A9P4HZU4</accession>
<dbReference type="EMBL" id="ML978713">
    <property type="protein sequence ID" value="KAF2090150.1"/>
    <property type="molecule type" value="Genomic_DNA"/>
</dbReference>
<dbReference type="GO" id="GO:0005737">
    <property type="term" value="C:cytoplasm"/>
    <property type="evidence" value="ECO:0007669"/>
    <property type="project" value="TreeGrafter"/>
</dbReference>
<reference evidence="1" key="1">
    <citation type="journal article" date="2020" name="Stud. Mycol.">
        <title>101 Dothideomycetes genomes: a test case for predicting lifestyles and emergence of pathogens.</title>
        <authorList>
            <person name="Haridas S."/>
            <person name="Albert R."/>
            <person name="Binder M."/>
            <person name="Bloem J."/>
            <person name="Labutti K."/>
            <person name="Salamov A."/>
            <person name="Andreopoulos B."/>
            <person name="Baker S."/>
            <person name="Barry K."/>
            <person name="Bills G."/>
            <person name="Bluhm B."/>
            <person name="Cannon C."/>
            <person name="Castanera R."/>
            <person name="Culley D."/>
            <person name="Daum C."/>
            <person name="Ezra D."/>
            <person name="Gonzalez J."/>
            <person name="Henrissat B."/>
            <person name="Kuo A."/>
            <person name="Liang C."/>
            <person name="Lipzen A."/>
            <person name="Lutzoni F."/>
            <person name="Magnuson J."/>
            <person name="Mondo S."/>
            <person name="Nolan M."/>
            <person name="Ohm R."/>
            <person name="Pangilinan J."/>
            <person name="Park H.-J."/>
            <person name="Ramirez L."/>
            <person name="Alfaro M."/>
            <person name="Sun H."/>
            <person name="Tritt A."/>
            <person name="Yoshinaga Y."/>
            <person name="Zwiers L.-H."/>
            <person name="Turgeon B."/>
            <person name="Goodwin S."/>
            <person name="Spatafora J."/>
            <person name="Crous P."/>
            <person name="Grigoriev I."/>
        </authorList>
    </citation>
    <scope>NUCLEOTIDE SEQUENCE</scope>
    <source>
        <strain evidence="1">CBS 121410</strain>
    </source>
</reference>